<dbReference type="SUPFAM" id="SSF53098">
    <property type="entry name" value="Ribonuclease H-like"/>
    <property type="match status" value="1"/>
</dbReference>
<feature type="domain" description="RNase H type-1" evidence="1">
    <location>
        <begin position="35"/>
        <end position="156"/>
    </location>
</feature>
<sequence>MCVKPLINELPRSPEVQVEPVTSWQKPPSGVFKVNCDATWMAQTGMGSVGWAVRDSYGWMVLVGGKGDLRGGSALAMEAEAIREALLVCVQGGFSKLEVESDSLQIIRMLCGKWKVDFAVESIIFYIKRLVVQCQHCVFLFTPHLCNKAAHKIAAFVFKVGGIHTWDDLWPEWIFDTLASDVNLSIRL</sequence>
<evidence type="ECO:0000313" key="2">
    <source>
        <dbReference type="EMBL" id="CAB4303875.1"/>
    </source>
</evidence>
<protein>
    <recommendedName>
        <fullName evidence="1">RNase H type-1 domain-containing protein</fullName>
    </recommendedName>
</protein>
<dbReference type="InterPro" id="IPR044730">
    <property type="entry name" value="RNase_H-like_dom_plant"/>
</dbReference>
<dbReference type="Gene3D" id="3.30.420.10">
    <property type="entry name" value="Ribonuclease H-like superfamily/Ribonuclease H"/>
    <property type="match status" value="1"/>
</dbReference>
<dbReference type="InterPro" id="IPR002156">
    <property type="entry name" value="RNaseH_domain"/>
</dbReference>
<dbReference type="EMBL" id="CAEKKB010000003">
    <property type="protein sequence ID" value="CAB4303875.1"/>
    <property type="molecule type" value="Genomic_DNA"/>
</dbReference>
<dbReference type="Proteomes" id="UP000507245">
    <property type="component" value="Unassembled WGS sequence"/>
</dbReference>
<name>A0A6J5WV05_PRUAR</name>
<dbReference type="PANTHER" id="PTHR47074">
    <property type="entry name" value="BNAC02G40300D PROTEIN"/>
    <property type="match status" value="1"/>
</dbReference>
<dbReference type="GO" id="GO:0004523">
    <property type="term" value="F:RNA-DNA hybrid ribonuclease activity"/>
    <property type="evidence" value="ECO:0007669"/>
    <property type="project" value="InterPro"/>
</dbReference>
<accession>A0A6J5WV05</accession>
<evidence type="ECO:0000259" key="1">
    <source>
        <dbReference type="Pfam" id="PF13456"/>
    </source>
</evidence>
<proteinExistence type="predicted"/>
<dbReference type="InterPro" id="IPR036397">
    <property type="entry name" value="RNaseH_sf"/>
</dbReference>
<gene>
    <name evidence="2" type="ORF">ORAREDHAP_LOCUS20735</name>
</gene>
<dbReference type="InterPro" id="IPR052929">
    <property type="entry name" value="RNase_H-like_EbsB-rel"/>
</dbReference>
<keyword evidence="3" id="KW-1185">Reference proteome</keyword>
<reference evidence="3" key="1">
    <citation type="journal article" date="2020" name="Genome Biol.">
        <title>Gamete binning: chromosome-level and haplotype-resolved genome assembly enabled by high-throughput single-cell sequencing of gamete genomes.</title>
        <authorList>
            <person name="Campoy J.A."/>
            <person name="Sun H."/>
            <person name="Goel M."/>
            <person name="Jiao W.-B."/>
            <person name="Folz-Donahue K."/>
            <person name="Wang N."/>
            <person name="Rubio M."/>
            <person name="Liu C."/>
            <person name="Kukat C."/>
            <person name="Ruiz D."/>
            <person name="Huettel B."/>
            <person name="Schneeberger K."/>
        </authorList>
    </citation>
    <scope>NUCLEOTIDE SEQUENCE [LARGE SCALE GENOMIC DNA]</scope>
    <source>
        <strain evidence="3">cv. Rojo Pasion</strain>
    </source>
</reference>
<organism evidence="2 3">
    <name type="scientific">Prunus armeniaca</name>
    <name type="common">Apricot</name>
    <name type="synonym">Armeniaca vulgaris</name>
    <dbReference type="NCBI Taxonomy" id="36596"/>
    <lineage>
        <taxon>Eukaryota</taxon>
        <taxon>Viridiplantae</taxon>
        <taxon>Streptophyta</taxon>
        <taxon>Embryophyta</taxon>
        <taxon>Tracheophyta</taxon>
        <taxon>Spermatophyta</taxon>
        <taxon>Magnoliopsida</taxon>
        <taxon>eudicotyledons</taxon>
        <taxon>Gunneridae</taxon>
        <taxon>Pentapetalae</taxon>
        <taxon>rosids</taxon>
        <taxon>fabids</taxon>
        <taxon>Rosales</taxon>
        <taxon>Rosaceae</taxon>
        <taxon>Amygdaloideae</taxon>
        <taxon>Amygdaleae</taxon>
        <taxon>Prunus</taxon>
    </lineage>
</organism>
<dbReference type="PANTHER" id="PTHR47074:SF11">
    <property type="entry name" value="REVERSE TRANSCRIPTASE-LIKE PROTEIN"/>
    <property type="match status" value="1"/>
</dbReference>
<dbReference type="GO" id="GO:0003676">
    <property type="term" value="F:nucleic acid binding"/>
    <property type="evidence" value="ECO:0007669"/>
    <property type="project" value="InterPro"/>
</dbReference>
<dbReference type="InterPro" id="IPR012337">
    <property type="entry name" value="RNaseH-like_sf"/>
</dbReference>
<dbReference type="Pfam" id="PF13456">
    <property type="entry name" value="RVT_3"/>
    <property type="match status" value="1"/>
</dbReference>
<dbReference type="OrthoDB" id="1166390at2759"/>
<evidence type="ECO:0000313" key="3">
    <source>
        <dbReference type="Proteomes" id="UP000507245"/>
    </source>
</evidence>
<dbReference type="CDD" id="cd06222">
    <property type="entry name" value="RNase_H_like"/>
    <property type="match status" value="1"/>
</dbReference>
<dbReference type="AlphaFoldDB" id="A0A6J5WV05"/>